<dbReference type="EMBL" id="CAJVQB010040677">
    <property type="protein sequence ID" value="CAG8828696.1"/>
    <property type="molecule type" value="Genomic_DNA"/>
</dbReference>
<reference evidence="2 3" key="1">
    <citation type="submission" date="2021-06" db="EMBL/GenBank/DDBJ databases">
        <authorList>
            <person name="Kallberg Y."/>
            <person name="Tangrot J."/>
            <person name="Rosling A."/>
        </authorList>
    </citation>
    <scope>NUCLEOTIDE SEQUENCE [LARGE SCALE GENOMIC DNA]</scope>
    <source>
        <strain evidence="2 3">120-4 pot B 10/14</strain>
    </source>
</reference>
<feature type="non-terminal residue" evidence="2">
    <location>
        <position position="1"/>
    </location>
</feature>
<gene>
    <name evidence="2" type="ORF">GMARGA_LOCUS29780</name>
</gene>
<dbReference type="Proteomes" id="UP000789901">
    <property type="component" value="Unassembled WGS sequence"/>
</dbReference>
<protein>
    <submittedName>
        <fullName evidence="2">5167_t:CDS:1</fullName>
    </submittedName>
</protein>
<organism evidence="2 3">
    <name type="scientific">Gigaspora margarita</name>
    <dbReference type="NCBI Taxonomy" id="4874"/>
    <lineage>
        <taxon>Eukaryota</taxon>
        <taxon>Fungi</taxon>
        <taxon>Fungi incertae sedis</taxon>
        <taxon>Mucoromycota</taxon>
        <taxon>Glomeromycotina</taxon>
        <taxon>Glomeromycetes</taxon>
        <taxon>Diversisporales</taxon>
        <taxon>Gigasporaceae</taxon>
        <taxon>Gigaspora</taxon>
    </lineage>
</organism>
<keyword evidence="3" id="KW-1185">Reference proteome</keyword>
<comment type="caution">
    <text evidence="2">The sequence shown here is derived from an EMBL/GenBank/DDBJ whole genome shotgun (WGS) entry which is preliminary data.</text>
</comment>
<feature type="compositionally biased region" description="Basic and acidic residues" evidence="1">
    <location>
        <begin position="47"/>
        <end position="60"/>
    </location>
</feature>
<proteinExistence type="predicted"/>
<name>A0ABN7WFZ3_GIGMA</name>
<sequence length="60" mass="6930">KMANKDEFDFSNLCFASNAEPNMLDETLNKQPQLIDETNDLTAPETETDKFTNLEKEYIL</sequence>
<feature type="region of interest" description="Disordered" evidence="1">
    <location>
        <begin position="37"/>
        <end position="60"/>
    </location>
</feature>
<evidence type="ECO:0000313" key="3">
    <source>
        <dbReference type="Proteomes" id="UP000789901"/>
    </source>
</evidence>
<accession>A0ABN7WFZ3</accession>
<evidence type="ECO:0000313" key="2">
    <source>
        <dbReference type="EMBL" id="CAG8828696.1"/>
    </source>
</evidence>
<evidence type="ECO:0000256" key="1">
    <source>
        <dbReference type="SAM" id="MobiDB-lite"/>
    </source>
</evidence>